<dbReference type="EMBL" id="DWYC01000087">
    <property type="protein sequence ID" value="HJB57775.1"/>
    <property type="molecule type" value="Genomic_DNA"/>
</dbReference>
<feature type="transmembrane region" description="Helical" evidence="8">
    <location>
        <begin position="41"/>
        <end position="66"/>
    </location>
</feature>
<dbReference type="GO" id="GO:0009401">
    <property type="term" value="P:phosphoenolpyruvate-dependent sugar phosphotransferase system"/>
    <property type="evidence" value="ECO:0007669"/>
    <property type="project" value="InterPro"/>
</dbReference>
<keyword evidence="3" id="KW-1003">Cell membrane</keyword>
<keyword evidence="5 8" id="KW-0812">Transmembrane</keyword>
<evidence type="ECO:0000256" key="1">
    <source>
        <dbReference type="ARBA" id="ARBA00004651"/>
    </source>
</evidence>
<evidence type="ECO:0000256" key="4">
    <source>
        <dbReference type="ARBA" id="ARBA00022597"/>
    </source>
</evidence>
<feature type="transmembrane region" description="Helical" evidence="8">
    <location>
        <begin position="108"/>
        <end position="128"/>
    </location>
</feature>
<proteinExistence type="predicted"/>
<evidence type="ECO:0000259" key="9">
    <source>
        <dbReference type="Pfam" id="PF13303"/>
    </source>
</evidence>
<evidence type="ECO:0000256" key="2">
    <source>
        <dbReference type="ARBA" id="ARBA00022448"/>
    </source>
</evidence>
<feature type="transmembrane region" description="Helical" evidence="8">
    <location>
        <begin position="78"/>
        <end position="102"/>
    </location>
</feature>
<reference evidence="10" key="2">
    <citation type="submission" date="2021-04" db="EMBL/GenBank/DDBJ databases">
        <authorList>
            <person name="Gilroy R."/>
        </authorList>
    </citation>
    <scope>NUCLEOTIDE SEQUENCE</scope>
    <source>
        <strain evidence="10">CHK189-11263</strain>
    </source>
</reference>
<comment type="caution">
    <text evidence="10">The sequence shown here is derived from an EMBL/GenBank/DDBJ whole genome shotgun (WGS) entry which is preliminary data.</text>
</comment>
<dbReference type="GO" id="GO:0008982">
    <property type="term" value="F:protein-N(PI)-phosphohistidine-sugar phosphotransferase activity"/>
    <property type="evidence" value="ECO:0007669"/>
    <property type="project" value="InterPro"/>
</dbReference>
<feature type="transmembrane region" description="Helical" evidence="8">
    <location>
        <begin position="140"/>
        <end position="162"/>
    </location>
</feature>
<feature type="transmembrane region" description="Helical" evidence="8">
    <location>
        <begin position="207"/>
        <end position="232"/>
    </location>
</feature>
<evidence type="ECO:0000313" key="11">
    <source>
        <dbReference type="Proteomes" id="UP000824208"/>
    </source>
</evidence>
<comment type="subcellular location">
    <subcellularLocation>
        <location evidence="1">Cell membrane</location>
        <topology evidence="1">Multi-pass membrane protein</topology>
    </subcellularLocation>
</comment>
<evidence type="ECO:0000256" key="7">
    <source>
        <dbReference type="ARBA" id="ARBA00023136"/>
    </source>
</evidence>
<evidence type="ECO:0000256" key="6">
    <source>
        <dbReference type="ARBA" id="ARBA00022989"/>
    </source>
</evidence>
<feature type="domain" description="Phosphotransferase system EIIC" evidence="9">
    <location>
        <begin position="32"/>
        <end position="367"/>
    </location>
</feature>
<reference evidence="10" key="1">
    <citation type="journal article" date="2021" name="PeerJ">
        <title>Extensive microbial diversity within the chicken gut microbiome revealed by metagenomics and culture.</title>
        <authorList>
            <person name="Gilroy R."/>
            <person name="Ravi A."/>
            <person name="Getino M."/>
            <person name="Pursley I."/>
            <person name="Horton D.L."/>
            <person name="Alikhan N.F."/>
            <person name="Baker D."/>
            <person name="Gharbi K."/>
            <person name="Hall N."/>
            <person name="Watson M."/>
            <person name="Adriaenssens E.M."/>
            <person name="Foster-Nyarko E."/>
            <person name="Jarju S."/>
            <person name="Secka A."/>
            <person name="Antonio M."/>
            <person name="Oren A."/>
            <person name="Chaudhuri R.R."/>
            <person name="La Ragione R."/>
            <person name="Hildebrand F."/>
            <person name="Pallen M.J."/>
        </authorList>
    </citation>
    <scope>NUCLEOTIDE SEQUENCE</scope>
    <source>
        <strain evidence="10">CHK189-11263</strain>
    </source>
</reference>
<dbReference type="Proteomes" id="UP000824208">
    <property type="component" value="Unassembled WGS sequence"/>
</dbReference>
<gene>
    <name evidence="10" type="ORF">H9714_09515</name>
</gene>
<dbReference type="GO" id="GO:0005886">
    <property type="term" value="C:plasma membrane"/>
    <property type="evidence" value="ECO:0007669"/>
    <property type="project" value="UniProtKB-SubCell"/>
</dbReference>
<name>A0A9D2MBH3_9FIRM</name>
<feature type="transmembrane region" description="Helical" evidence="8">
    <location>
        <begin position="295"/>
        <end position="313"/>
    </location>
</feature>
<feature type="transmembrane region" description="Helical" evidence="8">
    <location>
        <begin position="333"/>
        <end position="351"/>
    </location>
</feature>
<feature type="transmembrane region" description="Helical" evidence="8">
    <location>
        <begin position="263"/>
        <end position="283"/>
    </location>
</feature>
<accession>A0A9D2MBH3</accession>
<keyword evidence="4 10" id="KW-0762">Sugar transport</keyword>
<organism evidence="10 11">
    <name type="scientific">Candidatus Flavonifractor intestinipullorum</name>
    <dbReference type="NCBI Taxonomy" id="2838587"/>
    <lineage>
        <taxon>Bacteria</taxon>
        <taxon>Bacillati</taxon>
        <taxon>Bacillota</taxon>
        <taxon>Clostridia</taxon>
        <taxon>Eubacteriales</taxon>
        <taxon>Oscillospiraceae</taxon>
        <taxon>Flavonifractor</taxon>
    </lineage>
</organism>
<dbReference type="Pfam" id="PF13303">
    <property type="entry name" value="PTS_EIIC_2"/>
    <property type="match status" value="1"/>
</dbReference>
<protein>
    <submittedName>
        <fullName evidence="10">PTS sugar transporter subunit IIC</fullName>
    </submittedName>
</protein>
<evidence type="ECO:0000313" key="10">
    <source>
        <dbReference type="EMBL" id="HJB57775.1"/>
    </source>
</evidence>
<evidence type="ECO:0000256" key="5">
    <source>
        <dbReference type="ARBA" id="ARBA00022692"/>
    </source>
</evidence>
<evidence type="ECO:0000256" key="3">
    <source>
        <dbReference type="ARBA" id="ARBA00022475"/>
    </source>
</evidence>
<dbReference type="InterPro" id="IPR003352">
    <property type="entry name" value="PTS_EIIC"/>
</dbReference>
<dbReference type="AlphaFoldDB" id="A0A9D2MBH3"/>
<evidence type="ECO:0000256" key="8">
    <source>
        <dbReference type="SAM" id="Phobius"/>
    </source>
</evidence>
<sequence>MSTPDAAPSSSGLRAYFKRQNIEFSWNRIGIQALGGMAHGLFASLLIGTILGTLGLFLPGAAGAFLQDISTYTKAIQGAAMAMAIGYSVGAAPFIVYSLATVGYSSNALGGAGGPLAVYFVALIAIFFGKLVSKRTPVDLIVTPAVTIVTGVLASALLAPPIGAGASALGSFIRWATTQQPFLMGLLISVAMGIILTLPISSAAICAALNLVGLAGGAAVAGCCAHMVGFAVCSYRENRTGGLASIGLGTSMLLVPNLLRKPVLWLPPVIASAVTGPLATCLFQLQMNGEPISSGMGTCGLVGPIGVVTGWIAPSETALQDGLSALTPRVVDWLGLILICVVLPALLSWVISEFMRKKGWIAPGDYKLV</sequence>
<keyword evidence="2" id="KW-0813">Transport</keyword>
<keyword evidence="6 8" id="KW-1133">Transmembrane helix</keyword>
<feature type="transmembrane region" description="Helical" evidence="8">
    <location>
        <begin position="182"/>
        <end position="200"/>
    </location>
</feature>
<keyword evidence="7 8" id="KW-0472">Membrane</keyword>